<dbReference type="AlphaFoldDB" id="A0A9N9AWZ1"/>
<evidence type="ECO:0000313" key="3">
    <source>
        <dbReference type="Proteomes" id="UP000789706"/>
    </source>
</evidence>
<protein>
    <submittedName>
        <fullName evidence="2">6946_t:CDS:1</fullName>
    </submittedName>
</protein>
<comment type="caution">
    <text evidence="2">The sequence shown here is derived from an EMBL/GenBank/DDBJ whole genome shotgun (WGS) entry which is preliminary data.</text>
</comment>
<dbReference type="Proteomes" id="UP000789706">
    <property type="component" value="Unassembled WGS sequence"/>
</dbReference>
<dbReference type="OrthoDB" id="20282at2759"/>
<sequence>MDKDNVKTYIEKDQQNLEKEISNLRESVKRKIVELEKLETGENKKMKGFDLKGITSEDLYNITTDQK</sequence>
<evidence type="ECO:0000313" key="2">
    <source>
        <dbReference type="EMBL" id="CAG8545304.1"/>
    </source>
</evidence>
<accession>A0A9N9AWZ1</accession>
<evidence type="ECO:0000256" key="1">
    <source>
        <dbReference type="SAM" id="Coils"/>
    </source>
</evidence>
<dbReference type="EMBL" id="CAJVPK010000744">
    <property type="protein sequence ID" value="CAG8545304.1"/>
    <property type="molecule type" value="Genomic_DNA"/>
</dbReference>
<feature type="coiled-coil region" evidence="1">
    <location>
        <begin position="7"/>
        <end position="34"/>
    </location>
</feature>
<organism evidence="2 3">
    <name type="scientific">Diversispora eburnea</name>
    <dbReference type="NCBI Taxonomy" id="1213867"/>
    <lineage>
        <taxon>Eukaryota</taxon>
        <taxon>Fungi</taxon>
        <taxon>Fungi incertae sedis</taxon>
        <taxon>Mucoromycota</taxon>
        <taxon>Glomeromycotina</taxon>
        <taxon>Glomeromycetes</taxon>
        <taxon>Diversisporales</taxon>
        <taxon>Diversisporaceae</taxon>
        <taxon>Diversispora</taxon>
    </lineage>
</organism>
<proteinExistence type="predicted"/>
<gene>
    <name evidence="2" type="ORF">DEBURN_LOCUS6824</name>
</gene>
<keyword evidence="3" id="KW-1185">Reference proteome</keyword>
<keyword evidence="1" id="KW-0175">Coiled coil</keyword>
<reference evidence="2" key="1">
    <citation type="submission" date="2021-06" db="EMBL/GenBank/DDBJ databases">
        <authorList>
            <person name="Kallberg Y."/>
            <person name="Tangrot J."/>
            <person name="Rosling A."/>
        </authorList>
    </citation>
    <scope>NUCLEOTIDE SEQUENCE</scope>
    <source>
        <strain evidence="2">AZ414A</strain>
    </source>
</reference>
<name>A0A9N9AWZ1_9GLOM</name>